<proteinExistence type="predicted"/>
<organism evidence="2">
    <name type="scientific">Anguilla anguilla</name>
    <name type="common">European freshwater eel</name>
    <name type="synonym">Muraena anguilla</name>
    <dbReference type="NCBI Taxonomy" id="7936"/>
    <lineage>
        <taxon>Eukaryota</taxon>
        <taxon>Metazoa</taxon>
        <taxon>Chordata</taxon>
        <taxon>Craniata</taxon>
        <taxon>Vertebrata</taxon>
        <taxon>Euteleostomi</taxon>
        <taxon>Actinopterygii</taxon>
        <taxon>Neopterygii</taxon>
        <taxon>Teleostei</taxon>
        <taxon>Anguilliformes</taxon>
        <taxon>Anguillidae</taxon>
        <taxon>Anguilla</taxon>
    </lineage>
</organism>
<dbReference type="EMBL" id="GBXM01018977">
    <property type="protein sequence ID" value="JAH89600.1"/>
    <property type="molecule type" value="Transcribed_RNA"/>
</dbReference>
<evidence type="ECO:0000256" key="1">
    <source>
        <dbReference type="SAM" id="MobiDB-lite"/>
    </source>
</evidence>
<accession>A0A0E9WJ39</accession>
<feature type="compositionally biased region" description="Basic and acidic residues" evidence="1">
    <location>
        <begin position="1"/>
        <end position="51"/>
    </location>
</feature>
<protein>
    <submittedName>
        <fullName evidence="2">Uncharacterized protein</fullName>
    </submittedName>
</protein>
<reference evidence="2" key="1">
    <citation type="submission" date="2014-11" db="EMBL/GenBank/DDBJ databases">
        <authorList>
            <person name="Amaro Gonzalez C."/>
        </authorList>
    </citation>
    <scope>NUCLEOTIDE SEQUENCE</scope>
</reference>
<dbReference type="AlphaFoldDB" id="A0A0E9WJ39"/>
<sequence>MIMKGGRNDEWQRFLERGKQEQGREREGERERERERERARGGGGWMRDRAQESGTAGST</sequence>
<evidence type="ECO:0000313" key="2">
    <source>
        <dbReference type="EMBL" id="JAH89600.1"/>
    </source>
</evidence>
<feature type="region of interest" description="Disordered" evidence="1">
    <location>
        <begin position="1"/>
        <end position="59"/>
    </location>
</feature>
<name>A0A0E9WJ39_ANGAN</name>
<reference evidence="2" key="2">
    <citation type="journal article" date="2015" name="Fish Shellfish Immunol.">
        <title>Early steps in the European eel (Anguilla anguilla)-Vibrio vulnificus interaction in the gills: Role of the RtxA13 toxin.</title>
        <authorList>
            <person name="Callol A."/>
            <person name="Pajuelo D."/>
            <person name="Ebbesson L."/>
            <person name="Teles M."/>
            <person name="MacKenzie S."/>
            <person name="Amaro C."/>
        </authorList>
    </citation>
    <scope>NUCLEOTIDE SEQUENCE</scope>
</reference>